<sequence>MSTALVPTTDAHDVATRAPLSSIETFTFGDAVAAIDGADILDYAELWAIDDYFEPPISRAGLAKSLRAGTHHASALYFKRNVLASTFIEHPKFSRDAFRRLALDFLVFGDAYLERERNRAGGALQYRPSPAKYTRRKTDLVNFMFIDGFLNRHQFDTGSIFQLMEPDVNQEVYGMPEYIASLQSAWLNESATLFRRRYYANGSHAGFILYLNDPNMDPDDVDAIRKALRDSKGIGNFRNLFLHSAARNSGGEKRRGPTDPDFGGCSERPVFRHQERDARRHARGPSRSAAVAWHRPEQHGRVRRGRHRRARVRAERNRAAATAIPQNQRLGGRGNRAIHGLCDPDGHADGERRVTG</sequence>
<dbReference type="RefSeq" id="YP_008060491.1">
    <property type="nucleotide sequence ID" value="NC_021343.1"/>
</dbReference>
<feature type="compositionally biased region" description="Basic and acidic residues" evidence="1">
    <location>
        <begin position="342"/>
        <end position="356"/>
    </location>
</feature>
<accession>R4JG97</accession>
<dbReference type="KEGG" id="vg:16194896"/>
<dbReference type="GeneID" id="16194896"/>
<evidence type="ECO:0000313" key="3">
    <source>
        <dbReference type="Proteomes" id="UP000013566"/>
    </source>
</evidence>
<reference evidence="2 3" key="1">
    <citation type="submission" date="2013-01" db="EMBL/GenBank/DDBJ databases">
        <title>The complete genome sequence of bacteriophage ST79, a lytic bacteriophage that lysed Burkholderia pseudomallai.</title>
        <authorList>
            <person name="Yordpratum U."/>
            <person name="Stone J.K."/>
            <person name="Bollig M.C."/>
            <person name="Tangphatsornruang S."/>
            <person name="Tattawasart U."/>
            <person name="Wongratanacheewin S."/>
            <person name="Keim P."/>
            <person name="Tuanyok A."/>
            <person name="Sermswan R.W."/>
        </authorList>
    </citation>
    <scope>NUCLEOTIDE SEQUENCE [LARGE SCALE GENOMIC DNA]</scope>
</reference>
<keyword evidence="3" id="KW-1185">Reference proteome</keyword>
<dbReference type="EMBL" id="KC462197">
    <property type="protein sequence ID" value="AGK86776.1"/>
    <property type="molecule type" value="Genomic_DNA"/>
</dbReference>
<gene>
    <name evidence="2" type="ORF">ST79_017</name>
</gene>
<feature type="region of interest" description="Disordered" evidence="1">
    <location>
        <begin position="248"/>
        <end position="356"/>
    </location>
</feature>
<proteinExistence type="predicted"/>
<dbReference type="Proteomes" id="UP000013566">
    <property type="component" value="Segment"/>
</dbReference>
<feature type="compositionally biased region" description="Basic residues" evidence="1">
    <location>
        <begin position="301"/>
        <end position="311"/>
    </location>
</feature>
<evidence type="ECO:0000256" key="1">
    <source>
        <dbReference type="SAM" id="MobiDB-lite"/>
    </source>
</evidence>
<evidence type="ECO:0000313" key="2">
    <source>
        <dbReference type="EMBL" id="AGK86776.1"/>
    </source>
</evidence>
<feature type="compositionally biased region" description="Basic and acidic residues" evidence="1">
    <location>
        <begin position="269"/>
        <end position="278"/>
    </location>
</feature>
<protein>
    <submittedName>
        <fullName evidence="2">Phage portal vertex protein</fullName>
    </submittedName>
</protein>
<name>R4JG97_9CAUD</name>
<dbReference type="OrthoDB" id="6888at10239"/>
<organism evidence="2 3">
    <name type="scientific">Burkholderia phage ST79</name>
    <dbReference type="NCBI Taxonomy" id="1282994"/>
    <lineage>
        <taxon>Viruses</taxon>
        <taxon>Duplodnaviria</taxon>
        <taxon>Heunggongvirae</taxon>
        <taxon>Uroviricota</taxon>
        <taxon>Caudoviricetes</taxon>
        <taxon>Peduoviridae</taxon>
        <taxon>Nampongvirus</taxon>
        <taxon>Nampongvirus ST79</taxon>
    </lineage>
</organism>